<feature type="transmembrane region" description="Helical" evidence="5">
    <location>
        <begin position="138"/>
        <end position="162"/>
    </location>
</feature>
<dbReference type="KEGG" id="sphi:TS85_10175"/>
<feature type="transmembrane region" description="Helical" evidence="5">
    <location>
        <begin position="399"/>
        <end position="420"/>
    </location>
</feature>
<dbReference type="GO" id="GO:0005886">
    <property type="term" value="C:plasma membrane"/>
    <property type="evidence" value="ECO:0007669"/>
    <property type="project" value="TreeGrafter"/>
</dbReference>
<dbReference type="Pfam" id="PF07690">
    <property type="entry name" value="MFS_1"/>
    <property type="match status" value="1"/>
</dbReference>
<feature type="transmembrane region" description="Helical" evidence="5">
    <location>
        <begin position="283"/>
        <end position="303"/>
    </location>
</feature>
<feature type="domain" description="Major facilitator superfamily (MFS) profile" evidence="6">
    <location>
        <begin position="13"/>
        <end position="425"/>
    </location>
</feature>
<dbReference type="PANTHER" id="PTHR23508:SF10">
    <property type="entry name" value="CARBOXYLIC ACID TRANSPORTER PROTEIN HOMOLOG"/>
    <property type="match status" value="1"/>
</dbReference>
<evidence type="ECO:0000313" key="7">
    <source>
        <dbReference type="EMBL" id="AJP74420.1"/>
    </source>
</evidence>
<evidence type="ECO:0000259" key="6">
    <source>
        <dbReference type="PROSITE" id="PS50850"/>
    </source>
</evidence>
<proteinExistence type="predicted"/>
<dbReference type="PROSITE" id="PS50850">
    <property type="entry name" value="MFS"/>
    <property type="match status" value="1"/>
</dbReference>
<organism evidence="7 8">
    <name type="scientific">Sphingomonas hengshuiensis</name>
    <dbReference type="NCBI Taxonomy" id="1609977"/>
    <lineage>
        <taxon>Bacteria</taxon>
        <taxon>Pseudomonadati</taxon>
        <taxon>Pseudomonadota</taxon>
        <taxon>Alphaproteobacteria</taxon>
        <taxon>Sphingomonadales</taxon>
        <taxon>Sphingomonadaceae</taxon>
        <taxon>Sphingomonas</taxon>
    </lineage>
</organism>
<feature type="transmembrane region" description="Helical" evidence="5">
    <location>
        <begin position="47"/>
        <end position="67"/>
    </location>
</feature>
<feature type="transmembrane region" description="Helical" evidence="5">
    <location>
        <begin position="242"/>
        <end position="263"/>
    </location>
</feature>
<dbReference type="GO" id="GO:0046943">
    <property type="term" value="F:carboxylic acid transmembrane transporter activity"/>
    <property type="evidence" value="ECO:0007669"/>
    <property type="project" value="TreeGrafter"/>
</dbReference>
<dbReference type="PROSITE" id="PS00216">
    <property type="entry name" value="SUGAR_TRANSPORT_1"/>
    <property type="match status" value="1"/>
</dbReference>
<reference evidence="7 8" key="2">
    <citation type="submission" date="2015-02" db="EMBL/GenBank/DDBJ databases">
        <title>The complete genome of Sphingomonas hengshuiensis sp. WHSC-8 isolated from soil of Hengshui Lake.</title>
        <authorList>
            <person name="Wei S."/>
            <person name="Guo J."/>
            <person name="Su C."/>
            <person name="Wu R."/>
            <person name="Zhang Z."/>
            <person name="Liang K."/>
            <person name="Li H."/>
            <person name="Wang T."/>
            <person name="Liu H."/>
            <person name="Zhang C."/>
            <person name="Li Z."/>
            <person name="Wang Q."/>
            <person name="Meng J."/>
        </authorList>
    </citation>
    <scope>NUCLEOTIDE SEQUENCE [LARGE SCALE GENOMIC DNA]</scope>
    <source>
        <strain evidence="7 8">WHSC-8</strain>
    </source>
</reference>
<feature type="transmembrane region" description="Helical" evidence="5">
    <location>
        <begin position="310"/>
        <end position="330"/>
    </location>
</feature>
<feature type="transmembrane region" description="Helical" evidence="5">
    <location>
        <begin position="79"/>
        <end position="98"/>
    </location>
</feature>
<dbReference type="Proteomes" id="UP000032300">
    <property type="component" value="Chromosome"/>
</dbReference>
<keyword evidence="4 5" id="KW-0472">Membrane</keyword>
<evidence type="ECO:0000313" key="8">
    <source>
        <dbReference type="Proteomes" id="UP000032300"/>
    </source>
</evidence>
<sequence>MAAEPMRAAQIAVVAMCIALNALDGFDVLAISFAAPGIALEWGIDKAMLGLLLSMELFGMAVGSVLIGNVADRIGRRPTILGCLVVMAIGMIAAWGAGDIQLLSAARLFTGLGIGGMLSSTSAMVAEFSNDRRRGLNVSLNIAGYSTGAILGGLVASALLAGTGDWRSVFLFGAIATCVALPLAYLLLPESIDSLIARRRPDAVTRVNATLARLARPAIEHLPPPPAHIEKPSLLTLFSRRYAGITALLTVAYFAQIMFFYYVQKWIPKIVVDMGFDQASAGRVLVAANVGNLAGAVAIGLAAQRYALRPLVIAAMLAGVAAISLFGLGFHDLLKLSVSAALAAFFINAGVVGMYPILAQAYPAALRASGTGFVIGIGRGGSAIGPVVAGALFASGSTLLTVSLAMSIGGMIAATMLFLLPRALRAAHA</sequence>
<dbReference type="InterPro" id="IPR020846">
    <property type="entry name" value="MFS_dom"/>
</dbReference>
<evidence type="ECO:0000256" key="2">
    <source>
        <dbReference type="ARBA" id="ARBA00022692"/>
    </source>
</evidence>
<accession>A0A7U5BFQ6</accession>
<dbReference type="PANTHER" id="PTHR23508">
    <property type="entry name" value="CARBOXYLIC ACID TRANSPORTER PROTEIN HOMOLOG"/>
    <property type="match status" value="1"/>
</dbReference>
<comment type="subcellular location">
    <subcellularLocation>
        <location evidence="1">Membrane</location>
        <topology evidence="1">Multi-pass membrane protein</topology>
    </subcellularLocation>
</comment>
<evidence type="ECO:0000256" key="4">
    <source>
        <dbReference type="ARBA" id="ARBA00023136"/>
    </source>
</evidence>
<feature type="transmembrane region" description="Helical" evidence="5">
    <location>
        <begin position="336"/>
        <end position="358"/>
    </location>
</feature>
<reference evidence="7 8" key="1">
    <citation type="journal article" date="2015" name="Int. J. Syst. Evol. Microbiol.">
        <title>Sphingomonas hengshuiensis sp. nov., isolated from lake wetland.</title>
        <authorList>
            <person name="Wei S."/>
            <person name="Wang T."/>
            <person name="Liu H."/>
            <person name="Zhang C."/>
            <person name="Guo J."/>
            <person name="Wang Q."/>
            <person name="Liang K."/>
            <person name="Zhang Z."/>
        </authorList>
    </citation>
    <scope>NUCLEOTIDE SEQUENCE [LARGE SCALE GENOMIC DNA]</scope>
    <source>
        <strain evidence="7 8">WHSC-8</strain>
    </source>
</reference>
<dbReference type="InterPro" id="IPR036259">
    <property type="entry name" value="MFS_trans_sf"/>
</dbReference>
<name>A0A7U5BFQ6_9SPHN</name>
<dbReference type="SUPFAM" id="SSF103473">
    <property type="entry name" value="MFS general substrate transporter"/>
    <property type="match status" value="1"/>
</dbReference>
<keyword evidence="3 5" id="KW-1133">Transmembrane helix</keyword>
<feature type="transmembrane region" description="Helical" evidence="5">
    <location>
        <begin position="12"/>
        <end position="35"/>
    </location>
</feature>
<dbReference type="InterPro" id="IPR011701">
    <property type="entry name" value="MFS"/>
</dbReference>
<evidence type="ECO:0000256" key="3">
    <source>
        <dbReference type="ARBA" id="ARBA00022989"/>
    </source>
</evidence>
<dbReference type="AlphaFoldDB" id="A0A7U5BFQ6"/>
<dbReference type="Gene3D" id="1.20.1250.20">
    <property type="entry name" value="MFS general substrate transporter like domains"/>
    <property type="match status" value="1"/>
</dbReference>
<protein>
    <submittedName>
        <fullName evidence="7">MFS transporter</fullName>
    </submittedName>
</protein>
<dbReference type="EMBL" id="CP010836">
    <property type="protein sequence ID" value="AJP74420.1"/>
    <property type="molecule type" value="Genomic_DNA"/>
</dbReference>
<keyword evidence="2 5" id="KW-0812">Transmembrane</keyword>
<feature type="transmembrane region" description="Helical" evidence="5">
    <location>
        <begin position="370"/>
        <end position="393"/>
    </location>
</feature>
<evidence type="ECO:0000256" key="5">
    <source>
        <dbReference type="SAM" id="Phobius"/>
    </source>
</evidence>
<evidence type="ECO:0000256" key="1">
    <source>
        <dbReference type="ARBA" id="ARBA00004141"/>
    </source>
</evidence>
<feature type="transmembrane region" description="Helical" evidence="5">
    <location>
        <begin position="104"/>
        <end position="126"/>
    </location>
</feature>
<dbReference type="InterPro" id="IPR005829">
    <property type="entry name" value="Sugar_transporter_CS"/>
</dbReference>
<gene>
    <name evidence="7" type="ORF">TS85_10175</name>
</gene>
<keyword evidence="8" id="KW-1185">Reference proteome</keyword>
<feature type="transmembrane region" description="Helical" evidence="5">
    <location>
        <begin position="168"/>
        <end position="188"/>
    </location>
</feature>